<evidence type="ECO:0000313" key="1">
    <source>
        <dbReference type="EMBL" id="JAT20849.1"/>
    </source>
</evidence>
<gene>
    <name evidence="1" type="ORF">g.12842</name>
</gene>
<reference evidence="1" key="1">
    <citation type="submission" date="2015-11" db="EMBL/GenBank/DDBJ databases">
        <title>De novo transcriptome assembly of four potential Pierce s Disease insect vectors from Arizona vineyards.</title>
        <authorList>
            <person name="Tassone E.E."/>
        </authorList>
    </citation>
    <scope>NUCLEOTIDE SEQUENCE</scope>
</reference>
<proteinExistence type="predicted"/>
<dbReference type="EMBL" id="GEBQ01019128">
    <property type="protein sequence ID" value="JAT20849.1"/>
    <property type="molecule type" value="Transcribed_RNA"/>
</dbReference>
<name>A0A1B6LAW4_9HEMI</name>
<accession>A0A1B6LAW4</accession>
<organism evidence="1">
    <name type="scientific">Graphocephala atropunctata</name>
    <dbReference type="NCBI Taxonomy" id="36148"/>
    <lineage>
        <taxon>Eukaryota</taxon>
        <taxon>Metazoa</taxon>
        <taxon>Ecdysozoa</taxon>
        <taxon>Arthropoda</taxon>
        <taxon>Hexapoda</taxon>
        <taxon>Insecta</taxon>
        <taxon>Pterygota</taxon>
        <taxon>Neoptera</taxon>
        <taxon>Paraneoptera</taxon>
        <taxon>Hemiptera</taxon>
        <taxon>Auchenorrhyncha</taxon>
        <taxon>Membracoidea</taxon>
        <taxon>Cicadellidae</taxon>
        <taxon>Cicadellinae</taxon>
        <taxon>Cicadellini</taxon>
        <taxon>Graphocephala</taxon>
    </lineage>
</organism>
<sequence length="127" mass="14312">MSQAAASSTFKVSKTTIWRRLHQNGETKQIKYLEPKTEPVETDLDFQEVVTEIPVSYNDEREYPEASLIILTPNNCGGELTYHEGDQIVVDGVLVPESIEDVGEVIEIQETPSYSEEVLETHVEEIS</sequence>
<protein>
    <submittedName>
        <fullName evidence="1">Uncharacterized protein</fullName>
    </submittedName>
</protein>
<dbReference type="AlphaFoldDB" id="A0A1B6LAW4"/>